<dbReference type="EMBL" id="BDFD01000017">
    <property type="protein sequence ID" value="GAV20937.1"/>
    <property type="molecule type" value="Genomic_DNA"/>
</dbReference>
<dbReference type="Proteomes" id="UP000231632">
    <property type="component" value="Unassembled WGS sequence"/>
</dbReference>
<evidence type="ECO:0000256" key="1">
    <source>
        <dbReference type="SAM" id="Coils"/>
    </source>
</evidence>
<gene>
    <name evidence="2" type="ORF">MMIC_P1915</name>
</gene>
<evidence type="ECO:0000313" key="3">
    <source>
        <dbReference type="Proteomes" id="UP000231632"/>
    </source>
</evidence>
<dbReference type="AlphaFoldDB" id="A0A1L8CPW2"/>
<keyword evidence="1" id="KW-0175">Coiled coil</keyword>
<organism evidence="2 3">
    <name type="scientific">Mariprofundus micogutta</name>
    <dbReference type="NCBI Taxonomy" id="1921010"/>
    <lineage>
        <taxon>Bacteria</taxon>
        <taxon>Pseudomonadati</taxon>
        <taxon>Pseudomonadota</taxon>
        <taxon>Candidatius Mariprofundia</taxon>
        <taxon>Mariprofundales</taxon>
        <taxon>Mariprofundaceae</taxon>
        <taxon>Mariprofundus</taxon>
    </lineage>
</organism>
<dbReference type="OrthoDB" id="5289698at2"/>
<name>A0A1L8CPW2_9PROT</name>
<dbReference type="RefSeq" id="WP_072660235.1">
    <property type="nucleotide sequence ID" value="NZ_BDFD01000017.1"/>
</dbReference>
<reference evidence="2 3" key="1">
    <citation type="journal article" date="2017" name="Arch. Microbiol.">
        <title>Mariprofundus micogutta sp. nov., a novel iron-oxidizing zetaproteobacterium isolated from a deep-sea hydrothermal field at the Bayonnaise knoll of the Izu-Ogasawara arc, and a description of Mariprofundales ord. nov. and Zetaproteobacteria classis nov.</title>
        <authorList>
            <person name="Makita H."/>
            <person name="Tanaka E."/>
            <person name="Mitsunobu S."/>
            <person name="Miyazaki M."/>
            <person name="Nunoura T."/>
            <person name="Uematsu K."/>
            <person name="Takaki Y."/>
            <person name="Nishi S."/>
            <person name="Shimamura S."/>
            <person name="Takai K."/>
        </authorList>
    </citation>
    <scope>NUCLEOTIDE SEQUENCE [LARGE SCALE GENOMIC DNA]</scope>
    <source>
        <strain evidence="2 3">ET2</strain>
    </source>
</reference>
<sequence length="365" mass="41838">MKHSSVMLHALSLNDRMLEPSQLPVSGHVWAYDKAEASREEFVGNCMSMLSFLDIHDAEISWEDDIMAFDVTRRGSPVTIIISLTDDSLASDYFYFFGIWSRSSIAQIFERDLNEPSIWQDEGLLMPAMNYAVNVAAEPMQLPVMKETIGSELFAQRLYDDAFYLCGFTEAYPIPSGSFVICPTTHASNHSSQEIRHALYSLRNLMALMSCVMRIYDRLSEDNSVARLYKQMLLLMERMDAPQIESDEWDALARENGRISFALAAEVMRCRNLENEVRALQRLFDAIHSELHATEMQGLAALVPRMLVPFDLIADIFTDRFNMIERSEKQTRILQPLMHSRMLAAQQILLEKLVVNNKNKEVERC</sequence>
<comment type="caution">
    <text evidence="2">The sequence shown here is derived from an EMBL/GenBank/DDBJ whole genome shotgun (WGS) entry which is preliminary data.</text>
</comment>
<keyword evidence="3" id="KW-1185">Reference proteome</keyword>
<proteinExistence type="predicted"/>
<dbReference type="STRING" id="1921010.MMIC_P1915"/>
<feature type="coiled-coil region" evidence="1">
    <location>
        <begin position="263"/>
        <end position="290"/>
    </location>
</feature>
<accession>A0A1L8CPW2</accession>
<protein>
    <submittedName>
        <fullName evidence="2">Uncharacterized protein</fullName>
    </submittedName>
</protein>
<evidence type="ECO:0000313" key="2">
    <source>
        <dbReference type="EMBL" id="GAV20937.1"/>
    </source>
</evidence>